<evidence type="ECO:0000313" key="5">
    <source>
        <dbReference type="Proteomes" id="UP000001449"/>
    </source>
</evidence>
<dbReference type="GeneID" id="7442278"/>
<reference evidence="4 5" key="2">
    <citation type="journal article" date="2008" name="Nature">
        <title>The Phaeodactylum genome reveals the evolutionary history of diatom genomes.</title>
        <authorList>
            <person name="Bowler C."/>
            <person name="Allen A.E."/>
            <person name="Badger J.H."/>
            <person name="Grimwood J."/>
            <person name="Jabbari K."/>
            <person name="Kuo A."/>
            <person name="Maheswari U."/>
            <person name="Martens C."/>
            <person name="Maumus F."/>
            <person name="Otillar R.P."/>
            <person name="Rayko E."/>
            <person name="Salamov A."/>
            <person name="Vandepoele K."/>
            <person name="Beszteri B."/>
            <person name="Gruber A."/>
            <person name="Heijde M."/>
            <person name="Katinka M."/>
            <person name="Mock T."/>
            <person name="Valentin K."/>
            <person name="Verret F."/>
            <person name="Berges J.A."/>
            <person name="Brownlee C."/>
            <person name="Cadoret J.P."/>
            <person name="Chiovitti A."/>
            <person name="Choi C.J."/>
            <person name="Coesel S."/>
            <person name="De Martino A."/>
            <person name="Detter J.C."/>
            <person name="Durkin C."/>
            <person name="Falciatore A."/>
            <person name="Fournet J."/>
            <person name="Haruta M."/>
            <person name="Huysman M.J."/>
            <person name="Jenkins B.D."/>
            <person name="Jiroutova K."/>
            <person name="Jorgensen R.E."/>
            <person name="Joubert Y."/>
            <person name="Kaplan A."/>
            <person name="Kroger N."/>
            <person name="Kroth P.G."/>
            <person name="La Roche J."/>
            <person name="Lindquist E."/>
            <person name="Lommer M."/>
            <person name="Martin-Jezequel V."/>
            <person name="Lopez P.J."/>
            <person name="Lucas S."/>
            <person name="Mangogna M."/>
            <person name="McGinnis K."/>
            <person name="Medlin L.K."/>
            <person name="Montsant A."/>
            <person name="Oudot-Le Secq M.P."/>
            <person name="Napoli C."/>
            <person name="Obornik M."/>
            <person name="Parker M.S."/>
            <person name="Petit J.L."/>
            <person name="Porcel B.M."/>
            <person name="Poulsen N."/>
            <person name="Robison M."/>
            <person name="Rychlewski L."/>
            <person name="Rynearson T.A."/>
            <person name="Schmutz J."/>
            <person name="Shapiro H."/>
            <person name="Siaut M."/>
            <person name="Stanley M."/>
            <person name="Sussman M.R."/>
            <person name="Taylor A.R."/>
            <person name="Vardi A."/>
            <person name="von Dassow P."/>
            <person name="Vyverman W."/>
            <person name="Willis A."/>
            <person name="Wyrwicz L.S."/>
            <person name="Rokhsar D.S."/>
            <person name="Weissenbach J."/>
            <person name="Armbrust E.V."/>
            <person name="Green B.R."/>
            <person name="Van de Peer Y."/>
            <person name="Grigoriev I.V."/>
        </authorList>
    </citation>
    <scope>NUCLEOTIDE SEQUENCE [LARGE SCALE GENOMIC DNA]</scope>
    <source>
        <strain evidence="4 5">CCMP1335</strain>
    </source>
</reference>
<reference evidence="4 5" key="1">
    <citation type="journal article" date="2004" name="Science">
        <title>The genome of the diatom Thalassiosira pseudonana: ecology, evolution, and metabolism.</title>
        <authorList>
            <person name="Armbrust E.V."/>
            <person name="Berges J.A."/>
            <person name="Bowler C."/>
            <person name="Green B.R."/>
            <person name="Martinez D."/>
            <person name="Putnam N.H."/>
            <person name="Zhou S."/>
            <person name="Allen A.E."/>
            <person name="Apt K.E."/>
            <person name="Bechner M."/>
            <person name="Brzezinski M.A."/>
            <person name="Chaal B.K."/>
            <person name="Chiovitti A."/>
            <person name="Davis A.K."/>
            <person name="Demarest M.S."/>
            <person name="Detter J.C."/>
            <person name="Glavina T."/>
            <person name="Goodstein D."/>
            <person name="Hadi M.Z."/>
            <person name="Hellsten U."/>
            <person name="Hildebrand M."/>
            <person name="Jenkins B.D."/>
            <person name="Jurka J."/>
            <person name="Kapitonov V.V."/>
            <person name="Kroger N."/>
            <person name="Lau W.W."/>
            <person name="Lane T.W."/>
            <person name="Larimer F.W."/>
            <person name="Lippmeier J.C."/>
            <person name="Lucas S."/>
            <person name="Medina M."/>
            <person name="Montsant A."/>
            <person name="Obornik M."/>
            <person name="Parker M.S."/>
            <person name="Palenik B."/>
            <person name="Pazour G.J."/>
            <person name="Richardson P.M."/>
            <person name="Rynearson T.A."/>
            <person name="Saito M.A."/>
            <person name="Schwartz D.C."/>
            <person name="Thamatrakoln K."/>
            <person name="Valentin K."/>
            <person name="Vardi A."/>
            <person name="Wilkerson F.P."/>
            <person name="Rokhsar D.S."/>
        </authorList>
    </citation>
    <scope>NUCLEOTIDE SEQUENCE [LARGE SCALE GENOMIC DNA]</scope>
    <source>
        <strain evidence="4 5">CCMP1335</strain>
    </source>
</reference>
<organism evidence="4 5">
    <name type="scientific">Thalassiosira pseudonana</name>
    <name type="common">Marine diatom</name>
    <name type="synonym">Cyclotella nana</name>
    <dbReference type="NCBI Taxonomy" id="35128"/>
    <lineage>
        <taxon>Eukaryota</taxon>
        <taxon>Sar</taxon>
        <taxon>Stramenopiles</taxon>
        <taxon>Ochrophyta</taxon>
        <taxon>Bacillariophyta</taxon>
        <taxon>Coscinodiscophyceae</taxon>
        <taxon>Thalassiosirophycidae</taxon>
        <taxon>Thalassiosirales</taxon>
        <taxon>Thalassiosiraceae</taxon>
        <taxon>Thalassiosira</taxon>
    </lineage>
</organism>
<name>B8C3T6_THAPS</name>
<evidence type="ECO:0000256" key="2">
    <source>
        <dbReference type="ARBA" id="ARBA00022679"/>
    </source>
</evidence>
<evidence type="ECO:0000256" key="1">
    <source>
        <dbReference type="ARBA" id="ARBA00005771"/>
    </source>
</evidence>
<dbReference type="GO" id="GO:0005737">
    <property type="term" value="C:cytoplasm"/>
    <property type="evidence" value="ECO:0000318"/>
    <property type="project" value="GO_Central"/>
</dbReference>
<feature type="domain" description="Sulfotransferase" evidence="3">
    <location>
        <begin position="27"/>
        <end position="312"/>
    </location>
</feature>
<dbReference type="PANTHER" id="PTHR11783">
    <property type="entry name" value="SULFOTRANSFERASE SULT"/>
    <property type="match status" value="1"/>
</dbReference>
<dbReference type="InParanoid" id="B8C3T6"/>
<dbReference type="Gene3D" id="3.40.50.300">
    <property type="entry name" value="P-loop containing nucleotide triphosphate hydrolases"/>
    <property type="match status" value="1"/>
</dbReference>
<dbReference type="GO" id="GO:0051923">
    <property type="term" value="P:sulfation"/>
    <property type="evidence" value="ECO:0000318"/>
    <property type="project" value="GO_Central"/>
</dbReference>
<dbReference type="OMA" id="DPYEKNI"/>
<dbReference type="eggNOG" id="KOG1584">
    <property type="taxonomic scope" value="Eukaryota"/>
</dbReference>
<keyword evidence="5" id="KW-1185">Reference proteome</keyword>
<evidence type="ECO:0000259" key="3">
    <source>
        <dbReference type="Pfam" id="PF00685"/>
    </source>
</evidence>
<dbReference type="KEGG" id="tps:THAPSDRAFT_5757"/>
<dbReference type="InterPro" id="IPR027417">
    <property type="entry name" value="P-loop_NTPase"/>
</dbReference>
<dbReference type="Pfam" id="PF00685">
    <property type="entry name" value="Sulfotransfer_1"/>
    <property type="match status" value="1"/>
</dbReference>
<protein>
    <recommendedName>
        <fullName evidence="3">Sulfotransferase domain-containing protein</fullName>
    </recommendedName>
</protein>
<dbReference type="AlphaFoldDB" id="B8C3T6"/>
<dbReference type="HOGENOM" id="CLU_027239_1_2_1"/>
<accession>B8C3T6</accession>
<dbReference type="InterPro" id="IPR000863">
    <property type="entry name" value="Sulfotransferase_dom"/>
</dbReference>
<comment type="similarity">
    <text evidence="1">Belongs to the sulfotransferase 1 family.</text>
</comment>
<dbReference type="EMBL" id="CM000642">
    <property type="protein sequence ID" value="EED92616.1"/>
    <property type="molecule type" value="Genomic_DNA"/>
</dbReference>
<evidence type="ECO:0000313" key="4">
    <source>
        <dbReference type="EMBL" id="EED92616.1"/>
    </source>
</evidence>
<keyword evidence="2" id="KW-0808">Transferase</keyword>
<dbReference type="SUPFAM" id="SSF52540">
    <property type="entry name" value="P-loop containing nucleoside triphosphate hydrolases"/>
    <property type="match status" value="1"/>
</dbReference>
<sequence>MDFPSMPLLPITSPSTIDACRSLPLRPTDTFICSYPKSGTTWTQCIVLTLLLADRRHRVSNESPNGSNAEKDLNFEHVSDFAPFYEIDAHWDTSNNRLADSVRTNHDRLNRRVFNTHLRWDMLPKEKDATNTNKPKTLRPACGKFIYVTRNLLDVCASFYHHLSNQKEGTYTQSFDTFARDWMDGKVAFGSPLHHLLSFAEGFRDNHYEESNGDNTQQPLLLLSYRDLKSNLREQVLRIVEFLELRIPIDVLDNEILPTFEFQSMKDNSHRFQPKSVTWLNGFQFLRKGEMGDGRKLMEESLLLNEYEEWLEREFYEEKVKELLGDGDGNIARDVFLGVIAL</sequence>
<dbReference type="GO" id="GO:0008146">
    <property type="term" value="F:sulfotransferase activity"/>
    <property type="evidence" value="ECO:0000318"/>
    <property type="project" value="GO_Central"/>
</dbReference>
<dbReference type="PaxDb" id="35128-Thaps5757"/>
<dbReference type="Proteomes" id="UP000001449">
    <property type="component" value="Chromosome 5"/>
</dbReference>
<dbReference type="RefSeq" id="XP_002290864.1">
    <property type="nucleotide sequence ID" value="XM_002290828.1"/>
</dbReference>
<gene>
    <name evidence="4" type="ORF">THAPSDRAFT_5757</name>
</gene>
<proteinExistence type="inferred from homology"/>